<proteinExistence type="predicted"/>
<feature type="domain" description="AWS" evidence="11">
    <location>
        <begin position="449"/>
        <end position="496"/>
    </location>
</feature>
<evidence type="ECO:0000313" key="13">
    <source>
        <dbReference type="Proteomes" id="UP000224634"/>
    </source>
</evidence>
<feature type="compositionally biased region" description="Low complexity" evidence="8">
    <location>
        <begin position="196"/>
        <end position="205"/>
    </location>
</feature>
<feature type="compositionally biased region" description="Basic and acidic residues" evidence="8">
    <location>
        <begin position="168"/>
        <end position="178"/>
    </location>
</feature>
<feature type="compositionally biased region" description="Low complexity" evidence="8">
    <location>
        <begin position="661"/>
        <end position="673"/>
    </location>
</feature>
<evidence type="ECO:0000256" key="4">
    <source>
        <dbReference type="ARBA" id="ARBA00022603"/>
    </source>
</evidence>
<feature type="compositionally biased region" description="Low complexity" evidence="8">
    <location>
        <begin position="711"/>
        <end position="723"/>
    </location>
</feature>
<evidence type="ECO:0000256" key="5">
    <source>
        <dbReference type="ARBA" id="ARBA00022679"/>
    </source>
</evidence>
<dbReference type="InterPro" id="IPR046341">
    <property type="entry name" value="SET_dom_sf"/>
</dbReference>
<keyword evidence="3" id="KW-0158">Chromosome</keyword>
<dbReference type="InterPro" id="IPR003616">
    <property type="entry name" value="Post-SET_dom"/>
</dbReference>
<accession>A0A2B7YZZ0</accession>
<feature type="compositionally biased region" description="Low complexity" evidence="8">
    <location>
        <begin position="11"/>
        <end position="50"/>
    </location>
</feature>
<feature type="compositionally biased region" description="Low complexity" evidence="8">
    <location>
        <begin position="322"/>
        <end position="331"/>
    </location>
</feature>
<keyword evidence="6" id="KW-0949">S-adenosyl-L-methionine</keyword>
<evidence type="ECO:0000313" key="12">
    <source>
        <dbReference type="EMBL" id="PGH26730.1"/>
    </source>
</evidence>
<feature type="compositionally biased region" description="Basic residues" evidence="8">
    <location>
        <begin position="699"/>
        <end position="710"/>
    </location>
</feature>
<feature type="compositionally biased region" description="Basic and acidic residues" evidence="8">
    <location>
        <begin position="272"/>
        <end position="288"/>
    </location>
</feature>
<dbReference type="SUPFAM" id="SSF82199">
    <property type="entry name" value="SET domain"/>
    <property type="match status" value="1"/>
</dbReference>
<feature type="compositionally biased region" description="Low complexity" evidence="8">
    <location>
        <begin position="736"/>
        <end position="750"/>
    </location>
</feature>
<dbReference type="EMBL" id="PDNA01000014">
    <property type="protein sequence ID" value="PGH26730.1"/>
    <property type="molecule type" value="Genomic_DNA"/>
</dbReference>
<dbReference type="Proteomes" id="UP000224634">
    <property type="component" value="Unassembled WGS sequence"/>
</dbReference>
<dbReference type="PROSITE" id="PS51215">
    <property type="entry name" value="AWS"/>
    <property type="match status" value="1"/>
</dbReference>
<evidence type="ECO:0000256" key="1">
    <source>
        <dbReference type="ARBA" id="ARBA00004123"/>
    </source>
</evidence>
<feature type="domain" description="Post-SET" evidence="10">
    <location>
        <begin position="631"/>
        <end position="647"/>
    </location>
</feature>
<dbReference type="GO" id="GO:0005694">
    <property type="term" value="C:chromosome"/>
    <property type="evidence" value="ECO:0007669"/>
    <property type="project" value="UniProtKB-SubCell"/>
</dbReference>
<evidence type="ECO:0000256" key="2">
    <source>
        <dbReference type="ARBA" id="ARBA00004286"/>
    </source>
</evidence>
<keyword evidence="7" id="KW-0539">Nucleus</keyword>
<organism evidence="12 13">
    <name type="scientific">Polytolypa hystricis (strain UAMH7299)</name>
    <dbReference type="NCBI Taxonomy" id="1447883"/>
    <lineage>
        <taxon>Eukaryota</taxon>
        <taxon>Fungi</taxon>
        <taxon>Dikarya</taxon>
        <taxon>Ascomycota</taxon>
        <taxon>Pezizomycotina</taxon>
        <taxon>Eurotiomycetes</taxon>
        <taxon>Eurotiomycetidae</taxon>
        <taxon>Onygenales</taxon>
        <taxon>Onygenales incertae sedis</taxon>
        <taxon>Polytolypa</taxon>
    </lineage>
</organism>
<feature type="domain" description="SET" evidence="9">
    <location>
        <begin position="507"/>
        <end position="623"/>
    </location>
</feature>
<keyword evidence="4" id="KW-0489">Methyltransferase</keyword>
<dbReference type="PROSITE" id="PS50868">
    <property type="entry name" value="POST_SET"/>
    <property type="match status" value="1"/>
</dbReference>
<dbReference type="Gene3D" id="2.170.270.10">
    <property type="entry name" value="SET domain"/>
    <property type="match status" value="1"/>
</dbReference>
<keyword evidence="5" id="KW-0808">Transferase</keyword>
<gene>
    <name evidence="12" type="ORF">AJ80_01676</name>
</gene>
<dbReference type="InterPro" id="IPR001214">
    <property type="entry name" value="SET_dom"/>
</dbReference>
<evidence type="ECO:0000259" key="9">
    <source>
        <dbReference type="PROSITE" id="PS50280"/>
    </source>
</evidence>
<evidence type="ECO:0000259" key="10">
    <source>
        <dbReference type="PROSITE" id="PS50868"/>
    </source>
</evidence>
<feature type="region of interest" description="Disordered" evidence="8">
    <location>
        <begin position="646"/>
        <end position="898"/>
    </location>
</feature>
<feature type="compositionally biased region" description="Basic and acidic residues" evidence="8">
    <location>
        <begin position="111"/>
        <end position="129"/>
    </location>
</feature>
<dbReference type="OrthoDB" id="422362at2759"/>
<dbReference type="FunFam" id="2.170.270.10:FF:000037">
    <property type="entry name" value="Histone-lysine N-methyltransferase"/>
    <property type="match status" value="1"/>
</dbReference>
<dbReference type="InterPro" id="IPR006560">
    <property type="entry name" value="AWS_dom"/>
</dbReference>
<dbReference type="PROSITE" id="PS50280">
    <property type="entry name" value="SET"/>
    <property type="match status" value="1"/>
</dbReference>
<evidence type="ECO:0000256" key="7">
    <source>
        <dbReference type="ARBA" id="ARBA00023242"/>
    </source>
</evidence>
<feature type="region of interest" description="Disordered" evidence="8">
    <location>
        <begin position="1"/>
        <end position="353"/>
    </location>
</feature>
<evidence type="ECO:0000256" key="6">
    <source>
        <dbReference type="ARBA" id="ARBA00022691"/>
    </source>
</evidence>
<comment type="caution">
    <text evidence="12">The sequence shown here is derived from an EMBL/GenBank/DDBJ whole genome shotgun (WGS) entry which is preliminary data.</text>
</comment>
<evidence type="ECO:0000256" key="8">
    <source>
        <dbReference type="SAM" id="MobiDB-lite"/>
    </source>
</evidence>
<evidence type="ECO:0000256" key="3">
    <source>
        <dbReference type="ARBA" id="ARBA00022454"/>
    </source>
</evidence>
<feature type="compositionally biased region" description="Basic and acidic residues" evidence="8">
    <location>
        <begin position="225"/>
        <end position="235"/>
    </location>
</feature>
<dbReference type="InterPro" id="IPR050777">
    <property type="entry name" value="SET2_Histone-Lys_MeTrsfase"/>
</dbReference>
<evidence type="ECO:0008006" key="14">
    <source>
        <dbReference type="Google" id="ProtNLM"/>
    </source>
</evidence>
<protein>
    <recommendedName>
        <fullName evidence="14">Histone-lysine N-methyltransferase ASH1L</fullName>
    </recommendedName>
</protein>
<feature type="compositionally biased region" description="Basic and acidic residues" evidence="8">
    <location>
        <begin position="850"/>
        <end position="860"/>
    </location>
</feature>
<dbReference type="AlphaFoldDB" id="A0A2B7YZZ0"/>
<dbReference type="GO" id="GO:0005634">
    <property type="term" value="C:nucleus"/>
    <property type="evidence" value="ECO:0007669"/>
    <property type="project" value="UniProtKB-SubCell"/>
</dbReference>
<sequence>MARLSLLSFLSAKTPTPAPTTTTTTTTTATANPTTTATTASCCASSSSSNPPTPGSEPTSDTSPDDLLTPATSQSESESVDVAKQRTTQQEQEQEQEQEQRVSRRVTRSSLGHEIEQERKAGSEERTEGVDASAEGGVIAQEESGARARASRLKYSSSKAVEGGGIEDIAKEREERDSTTAAPRRVTRRSLRAGITATTTDTVGDGAVGKEEVSGTGQPENGESEEAKGNEKTEPAEGNGLANTSRRRSMRLSILEKTTGVLDKASSVLGKRSLETSKSKSKEPDRRASLRSRNVVKEPPPSSAPEEPAAKKQRISDSGNTASKSSSSKPASAKEEEEAPKPKPSPPKRKKWLSHGLYVGQDRYFDPRLTEAANRRKHGKENEKDRRKIFPLPMFAGERLLEDGRDFKLPFDIFSPLPMGQPKPDEWRKTNKNVFVGDAASIWKATKLGEESTCMCTPETGCDENCQNRYMFYECDDRNCKLGEERCGNRSFSGLRQRIKAGRKYNIGVEVIKTGDRGYGVRSNRTFEPNQIIVEYTGEILTQEECEKRMRTVYKNNECYYLMYFDQNMIIDATRGSIARFVNHSCEPNCRMEKWTVSGKPRMALFAGDNGIMTGQELTYDYNFDPYSAKNVQECRCGAPTCRGILGPKPKDKRTSETQGKKGSSKSSTAATRGTKKKRKRTNDNDNDNALDESSTSRLNKRRRILKPAKAKAALKAGVAKAVSRVRRAARGGGKAATTTGSNKTKAATSPKAKGKTNSKANIAIKAKTTNSRKKVIMPSKSKPQQQQQQRKTPTTTTTKKTKKNSSSTTRSKPQSNTSKLNMPSKPRIRNSITAARSGENAKTPTAMRRFLEKGKELLSSERGTAPSSSSKSAASVKRAVGRVVGIGGAAGRRGRGK</sequence>
<dbReference type="Pfam" id="PF00856">
    <property type="entry name" value="SET"/>
    <property type="match status" value="1"/>
</dbReference>
<comment type="subcellular location">
    <subcellularLocation>
        <location evidence="2">Chromosome</location>
    </subcellularLocation>
    <subcellularLocation>
        <location evidence="1">Nucleus</location>
    </subcellularLocation>
</comment>
<dbReference type="GO" id="GO:0032259">
    <property type="term" value="P:methylation"/>
    <property type="evidence" value="ECO:0007669"/>
    <property type="project" value="UniProtKB-KW"/>
</dbReference>
<dbReference type="GO" id="GO:0042054">
    <property type="term" value="F:histone methyltransferase activity"/>
    <property type="evidence" value="ECO:0007669"/>
    <property type="project" value="InterPro"/>
</dbReference>
<reference evidence="12 13" key="1">
    <citation type="submission" date="2017-10" db="EMBL/GenBank/DDBJ databases">
        <title>Comparative genomics in systemic dimorphic fungi from Ajellomycetaceae.</title>
        <authorList>
            <person name="Munoz J.F."/>
            <person name="Mcewen J.G."/>
            <person name="Clay O.K."/>
            <person name="Cuomo C.A."/>
        </authorList>
    </citation>
    <scope>NUCLEOTIDE SEQUENCE [LARGE SCALE GENOMIC DNA]</scope>
    <source>
        <strain evidence="12 13">UAMH7299</strain>
    </source>
</reference>
<dbReference type="PANTHER" id="PTHR22884">
    <property type="entry name" value="SET DOMAIN PROTEINS"/>
    <property type="match status" value="1"/>
</dbReference>
<feature type="compositionally biased region" description="Low complexity" evidence="8">
    <location>
        <begin position="866"/>
        <end position="876"/>
    </location>
</feature>
<feature type="compositionally biased region" description="Basic and acidic residues" evidence="8">
    <location>
        <begin position="649"/>
        <end position="660"/>
    </location>
</feature>
<feature type="compositionally biased region" description="Low complexity" evidence="8">
    <location>
        <begin position="779"/>
        <end position="814"/>
    </location>
</feature>
<name>A0A2B7YZZ0_POLH7</name>
<dbReference type="SMART" id="SM00317">
    <property type="entry name" value="SET"/>
    <property type="match status" value="1"/>
</dbReference>
<keyword evidence="13" id="KW-1185">Reference proteome</keyword>
<dbReference type="Pfam" id="PF17907">
    <property type="entry name" value="AWS"/>
    <property type="match status" value="1"/>
</dbReference>
<dbReference type="STRING" id="1447883.A0A2B7YZZ0"/>
<evidence type="ECO:0000259" key="11">
    <source>
        <dbReference type="PROSITE" id="PS51215"/>
    </source>
</evidence>